<keyword evidence="3" id="KW-1185">Reference proteome</keyword>
<gene>
    <name evidence="2" type="ORF">EFBL_2009</name>
</gene>
<dbReference type="PROSITE" id="PS51257">
    <property type="entry name" value="PROKAR_LIPOPROTEIN"/>
    <property type="match status" value="1"/>
</dbReference>
<feature type="chain" id="PRO_5012855596" description="Lipoprotein" evidence="1">
    <location>
        <begin position="25"/>
        <end position="103"/>
    </location>
</feature>
<dbReference type="AlphaFoldDB" id="A0A292YNP1"/>
<dbReference type="InterPro" id="IPR025673">
    <property type="entry name" value="PCYCGC"/>
</dbReference>
<name>A0A292YNP1_9BACL</name>
<dbReference type="Pfam" id="PF13798">
    <property type="entry name" value="PCYCGC"/>
    <property type="match status" value="1"/>
</dbReference>
<evidence type="ECO:0000256" key="1">
    <source>
        <dbReference type="SAM" id="SignalP"/>
    </source>
</evidence>
<evidence type="ECO:0000313" key="3">
    <source>
        <dbReference type="Proteomes" id="UP000217785"/>
    </source>
</evidence>
<protein>
    <recommendedName>
        <fullName evidence="4">Lipoprotein</fullName>
    </recommendedName>
</protein>
<feature type="signal peptide" evidence="1">
    <location>
        <begin position="1"/>
        <end position="24"/>
    </location>
</feature>
<organism evidence="2 3">
    <name type="scientific">Effusibacillus lacus</name>
    <dbReference type="NCBI Taxonomy" id="1348429"/>
    <lineage>
        <taxon>Bacteria</taxon>
        <taxon>Bacillati</taxon>
        <taxon>Bacillota</taxon>
        <taxon>Bacilli</taxon>
        <taxon>Bacillales</taxon>
        <taxon>Alicyclobacillaceae</taxon>
        <taxon>Effusibacillus</taxon>
    </lineage>
</organism>
<comment type="caution">
    <text evidence="2">The sequence shown here is derived from an EMBL/GenBank/DDBJ whole genome shotgun (WGS) entry which is preliminary data.</text>
</comment>
<proteinExistence type="predicted"/>
<accession>A0A292YNP1</accession>
<dbReference type="OrthoDB" id="2654667at2"/>
<dbReference type="Proteomes" id="UP000217785">
    <property type="component" value="Unassembled WGS sequence"/>
</dbReference>
<reference evidence="3" key="1">
    <citation type="submission" date="2017-07" db="EMBL/GenBank/DDBJ databases">
        <title>Draft genome sequence of Effusibacillus lacus strain skLN1.</title>
        <authorList>
            <person name="Watanabe M."/>
            <person name="Kojima H."/>
            <person name="Fukui M."/>
        </authorList>
    </citation>
    <scope>NUCLEOTIDE SEQUENCE [LARGE SCALE GENOMIC DNA]</scope>
    <source>
        <strain evidence="3">skLN1</strain>
    </source>
</reference>
<sequence length="103" mass="11197">MKKTWLIVATAAALLLAGCGSNTASTRFELDKKHKPLPDYVTKAPAMIQETYIMAAQDPDALAAVPCYCGCYEEDGHTSNLNCFVDKMGPNKEVLEWDPMGIG</sequence>
<keyword evidence="1" id="KW-0732">Signal</keyword>
<evidence type="ECO:0000313" key="2">
    <source>
        <dbReference type="EMBL" id="GAX90383.1"/>
    </source>
</evidence>
<evidence type="ECO:0008006" key="4">
    <source>
        <dbReference type="Google" id="ProtNLM"/>
    </source>
</evidence>
<dbReference type="EMBL" id="BDUF01000057">
    <property type="protein sequence ID" value="GAX90383.1"/>
    <property type="molecule type" value="Genomic_DNA"/>
</dbReference>